<sequence>MEEEVKNFLKFEILATPLKVLLRMTLGCDLDRAAIQRTIPSHLSSRLLGSPVEPQGPLILRPAIFVTERKMNSDQALFLGVFATFIVSECSSRVALLLFHP</sequence>
<keyword evidence="1" id="KW-1133">Transmembrane helix</keyword>
<keyword evidence="1" id="KW-0472">Membrane</keyword>
<evidence type="ECO:0000313" key="2">
    <source>
        <dbReference type="EMBL" id="VDD21429.1"/>
    </source>
</evidence>
<dbReference type="EMBL" id="LR031874">
    <property type="protein sequence ID" value="VDD21429.1"/>
    <property type="molecule type" value="Genomic_DNA"/>
</dbReference>
<organism evidence="2">
    <name type="scientific">Brassica oleracea</name>
    <name type="common">Wild cabbage</name>
    <dbReference type="NCBI Taxonomy" id="3712"/>
    <lineage>
        <taxon>Eukaryota</taxon>
        <taxon>Viridiplantae</taxon>
        <taxon>Streptophyta</taxon>
        <taxon>Embryophyta</taxon>
        <taxon>Tracheophyta</taxon>
        <taxon>Spermatophyta</taxon>
        <taxon>Magnoliopsida</taxon>
        <taxon>eudicotyledons</taxon>
        <taxon>Gunneridae</taxon>
        <taxon>Pentapetalae</taxon>
        <taxon>rosids</taxon>
        <taxon>malvids</taxon>
        <taxon>Brassicales</taxon>
        <taxon>Brassicaceae</taxon>
        <taxon>Brassiceae</taxon>
        <taxon>Brassica</taxon>
    </lineage>
</organism>
<proteinExistence type="predicted"/>
<evidence type="ECO:0000256" key="1">
    <source>
        <dbReference type="SAM" id="Phobius"/>
    </source>
</evidence>
<dbReference type="AlphaFoldDB" id="A0A3P6DQK2"/>
<accession>A0A3P6DQK2</accession>
<feature type="transmembrane region" description="Helical" evidence="1">
    <location>
        <begin position="76"/>
        <end position="99"/>
    </location>
</feature>
<keyword evidence="1" id="KW-0812">Transmembrane</keyword>
<protein>
    <submittedName>
        <fullName evidence="2">Uncharacterized protein</fullName>
    </submittedName>
</protein>
<name>A0A3P6DQK2_BRAOL</name>
<gene>
    <name evidence="2" type="ORF">BOLC2T07724H</name>
</gene>
<reference evidence="2" key="1">
    <citation type="submission" date="2018-11" db="EMBL/GenBank/DDBJ databases">
        <authorList>
            <consortium name="Genoscope - CEA"/>
            <person name="William W."/>
        </authorList>
    </citation>
    <scope>NUCLEOTIDE SEQUENCE</scope>
</reference>